<evidence type="ECO:0000256" key="1">
    <source>
        <dbReference type="ARBA" id="ARBA00022741"/>
    </source>
</evidence>
<keyword evidence="1 3" id="KW-0547">Nucleotide-binding</keyword>
<dbReference type="GO" id="GO:0003677">
    <property type="term" value="F:DNA binding"/>
    <property type="evidence" value="ECO:0007669"/>
    <property type="project" value="InterPro"/>
</dbReference>
<dbReference type="SUPFAM" id="SSF52540">
    <property type="entry name" value="P-loop containing nucleoside triphosphate hydrolases"/>
    <property type="match status" value="1"/>
</dbReference>
<dbReference type="Proteomes" id="UP000662939">
    <property type="component" value="Chromosome"/>
</dbReference>
<dbReference type="RefSeq" id="WP_213171486.1">
    <property type="nucleotide sequence ID" value="NZ_CP070496.1"/>
</dbReference>
<keyword evidence="6" id="KW-1185">Reference proteome</keyword>
<dbReference type="Pfam" id="PF01580">
    <property type="entry name" value="FtsK_SpoIIIE"/>
    <property type="match status" value="1"/>
</dbReference>
<dbReference type="Gene3D" id="3.40.50.300">
    <property type="entry name" value="P-loop containing nucleotide triphosphate hydrolases"/>
    <property type="match status" value="1"/>
</dbReference>
<dbReference type="InterPro" id="IPR050206">
    <property type="entry name" value="FtsK/SpoIIIE/SftA"/>
</dbReference>
<dbReference type="InterPro" id="IPR002543">
    <property type="entry name" value="FtsK_dom"/>
</dbReference>
<feature type="domain" description="FtsK" evidence="4">
    <location>
        <begin position="315"/>
        <end position="516"/>
    </location>
</feature>
<reference evidence="5" key="1">
    <citation type="submission" date="2021-02" db="EMBL/GenBank/DDBJ databases">
        <title>Natronoglycomyces albus gen. nov., sp. nov, a haloalkaliphilic actinobacterium from a soda solonchak soil.</title>
        <authorList>
            <person name="Sorokin D.Y."/>
            <person name="Khijniak T.V."/>
            <person name="Zakharycheva A.P."/>
            <person name="Boueva O.V."/>
            <person name="Ariskina E.V."/>
            <person name="Hahnke R.L."/>
            <person name="Bunk B."/>
            <person name="Sproer C."/>
            <person name="Schumann P."/>
            <person name="Evtushenko L.I."/>
            <person name="Kublanov I.V."/>
        </authorList>
    </citation>
    <scope>NUCLEOTIDE SEQUENCE</scope>
    <source>
        <strain evidence="5">DSM 106290</strain>
    </source>
</reference>
<dbReference type="AlphaFoldDB" id="A0A895XV03"/>
<feature type="binding site" evidence="3">
    <location>
        <begin position="333"/>
        <end position="340"/>
    </location>
    <ligand>
        <name>ATP</name>
        <dbReference type="ChEBI" id="CHEBI:30616"/>
    </ligand>
</feature>
<accession>A0A895XV03</accession>
<dbReference type="EMBL" id="CP070496">
    <property type="protein sequence ID" value="QSB05478.1"/>
    <property type="molecule type" value="Genomic_DNA"/>
</dbReference>
<sequence length="795" mass="84429">MAGFRTMLSSAAHLCETAARRVSAARDALHHTGQADAVLDPQAHSAEQSVAARARTASAQLAKHPDYLSIGTVNLAGGESFPFLVPFGPHGHLCTDVDGRDENVAHLVRAAILHTLSHSSAGTVKVALIDTATLGAVSSPLQPLVTAGVITEVATDPGSVEVVLSAAEKHIRERISTQGAAGPLLLLAVASHTGLSKALLERIYAIARSGREHRVAMIGLGLPELPWATRLRIPGDGTARVANPPTAPVTQGDEFAAPVHLHPRADNSYLLGESQRLADRAKAATALTFADLVPTEPSSHDPAHALEVPIGRDASGEVRLRFDDATPHWLVAGRTGGGKTVFILDVLYGLASRYTPDDLALYLLDFKEGVSFSEFTPSERDATFIPHARVVGVESDRAYGLAVLRHLNEEMTRRSTLMKRHGVSAFSALREHETLPRIVAVADEFQVLLAGNDKLASEAVSLLENLARKGRSYGVHLVLASQTISGIEALYAKKDSIFGQFPMRIALPGAKQILDARNTAAEGIGLGQVVINTDGGLAGADRVVRFPNVESDIMAQLRARLVRDHPHVSPPKVFYGYRSVHVNDVLAEQPASPGEAFVGQTVSLDLSPARFTFDARPGRHLAFLGSDPAGADGVSAVAASLGPAATIWTVDFTGTAAHVEAHRSLTPAEFTPALAQALETGNIHILAWGLDAAGLDRNGQTALRTLLKQGPARGVHLTGWWRAMRRFIDDTGGSAGREDVAGNIVLNLPGTELTSHFGPSFSDWQPRGGRALFIDRHLGGTGQLIVPFTRKEVIA</sequence>
<evidence type="ECO:0000313" key="5">
    <source>
        <dbReference type="EMBL" id="QSB05478.1"/>
    </source>
</evidence>
<proteinExistence type="predicted"/>
<evidence type="ECO:0000313" key="6">
    <source>
        <dbReference type="Proteomes" id="UP000662939"/>
    </source>
</evidence>
<dbReference type="CDD" id="cd01127">
    <property type="entry name" value="TrwB_TraG_TraD_VirD4"/>
    <property type="match status" value="1"/>
</dbReference>
<evidence type="ECO:0000259" key="4">
    <source>
        <dbReference type="PROSITE" id="PS50901"/>
    </source>
</evidence>
<dbReference type="KEGG" id="nav:JQS30_00595"/>
<protein>
    <submittedName>
        <fullName evidence="5">TraM recognition domain-containing protein</fullName>
    </submittedName>
</protein>
<dbReference type="PANTHER" id="PTHR22683:SF41">
    <property type="entry name" value="DNA TRANSLOCASE FTSK"/>
    <property type="match status" value="1"/>
</dbReference>
<dbReference type="GO" id="GO:0005524">
    <property type="term" value="F:ATP binding"/>
    <property type="evidence" value="ECO:0007669"/>
    <property type="project" value="UniProtKB-UniRule"/>
</dbReference>
<evidence type="ECO:0000256" key="2">
    <source>
        <dbReference type="ARBA" id="ARBA00022840"/>
    </source>
</evidence>
<organism evidence="5 6">
    <name type="scientific">Natronoglycomyces albus</name>
    <dbReference type="NCBI Taxonomy" id="2811108"/>
    <lineage>
        <taxon>Bacteria</taxon>
        <taxon>Bacillati</taxon>
        <taxon>Actinomycetota</taxon>
        <taxon>Actinomycetes</taxon>
        <taxon>Glycomycetales</taxon>
        <taxon>Glycomycetaceae</taxon>
        <taxon>Natronoglycomyces</taxon>
    </lineage>
</organism>
<keyword evidence="2 3" id="KW-0067">ATP-binding</keyword>
<gene>
    <name evidence="5" type="ORF">JQS30_00595</name>
</gene>
<evidence type="ECO:0000256" key="3">
    <source>
        <dbReference type="PROSITE-ProRule" id="PRU00289"/>
    </source>
</evidence>
<dbReference type="InterPro" id="IPR027417">
    <property type="entry name" value="P-loop_NTPase"/>
</dbReference>
<dbReference type="PROSITE" id="PS50901">
    <property type="entry name" value="FTSK"/>
    <property type="match status" value="1"/>
</dbReference>
<dbReference type="PANTHER" id="PTHR22683">
    <property type="entry name" value="SPORULATION PROTEIN RELATED"/>
    <property type="match status" value="1"/>
</dbReference>
<name>A0A895XV03_9ACTN</name>